<sequence length="279" mass="30633">DGLPAMTEAIQVKTEDEIHCLRMAGVITESAHWEVCKALRPGITELQIAGIAANALYKLGAEELEGPSFVVCSGERSGYGVPNMPTDRIVRPGDFVVIDINGVSFQGYRTCFYRTYLVGDKPTQFQKEVYKASRDGLNTLTECIKPGITTDDVTREWMKMGDFPGGWGREPKWPEPGRHYFGSVAHSIGLRSGDGGPIVAGTAGAMGYNTPHVKIVKNMCFAVEVGCFTWLGDRWAKDGVKIEHCGVVTDDGFEVFYRFPKDDLIVCGLPGEYYSVDVD</sequence>
<feature type="non-terminal residue" evidence="2">
    <location>
        <position position="1"/>
    </location>
</feature>
<dbReference type="EMBL" id="BARV01006279">
    <property type="protein sequence ID" value="GAI10639.1"/>
    <property type="molecule type" value="Genomic_DNA"/>
</dbReference>
<evidence type="ECO:0000259" key="1">
    <source>
        <dbReference type="Pfam" id="PF00557"/>
    </source>
</evidence>
<evidence type="ECO:0000313" key="2">
    <source>
        <dbReference type="EMBL" id="GAI10639.1"/>
    </source>
</evidence>
<dbReference type="Pfam" id="PF00557">
    <property type="entry name" value="Peptidase_M24"/>
    <property type="match status" value="1"/>
</dbReference>
<dbReference type="Gene3D" id="3.90.230.10">
    <property type="entry name" value="Creatinase/methionine aminopeptidase superfamily"/>
    <property type="match status" value="1"/>
</dbReference>
<dbReference type="CDD" id="cd01066">
    <property type="entry name" value="APP_MetAP"/>
    <property type="match status" value="1"/>
</dbReference>
<dbReference type="PANTHER" id="PTHR46112">
    <property type="entry name" value="AMINOPEPTIDASE"/>
    <property type="match status" value="1"/>
</dbReference>
<proteinExistence type="predicted"/>
<gene>
    <name evidence="2" type="ORF">S06H3_12859</name>
</gene>
<organism evidence="2">
    <name type="scientific">marine sediment metagenome</name>
    <dbReference type="NCBI Taxonomy" id="412755"/>
    <lineage>
        <taxon>unclassified sequences</taxon>
        <taxon>metagenomes</taxon>
        <taxon>ecological metagenomes</taxon>
    </lineage>
</organism>
<accession>X1MW89</accession>
<dbReference type="SUPFAM" id="SSF55920">
    <property type="entry name" value="Creatinase/aminopeptidase"/>
    <property type="match status" value="1"/>
</dbReference>
<dbReference type="AlphaFoldDB" id="X1MW89"/>
<name>X1MW89_9ZZZZ</name>
<dbReference type="InterPro" id="IPR036005">
    <property type="entry name" value="Creatinase/aminopeptidase-like"/>
</dbReference>
<feature type="domain" description="Peptidase M24" evidence="1">
    <location>
        <begin position="20"/>
        <end position="250"/>
    </location>
</feature>
<reference evidence="2" key="1">
    <citation type="journal article" date="2014" name="Front. Microbiol.">
        <title>High frequency of phylogenetically diverse reductive dehalogenase-homologous genes in deep subseafloor sedimentary metagenomes.</title>
        <authorList>
            <person name="Kawai M."/>
            <person name="Futagami T."/>
            <person name="Toyoda A."/>
            <person name="Takaki Y."/>
            <person name="Nishi S."/>
            <person name="Hori S."/>
            <person name="Arai W."/>
            <person name="Tsubouchi T."/>
            <person name="Morono Y."/>
            <person name="Uchiyama I."/>
            <person name="Ito T."/>
            <person name="Fujiyama A."/>
            <person name="Inagaki F."/>
            <person name="Takami H."/>
        </authorList>
    </citation>
    <scope>NUCLEOTIDE SEQUENCE</scope>
    <source>
        <strain evidence="2">Expedition CK06-06</strain>
    </source>
</reference>
<protein>
    <recommendedName>
        <fullName evidence="1">Peptidase M24 domain-containing protein</fullName>
    </recommendedName>
</protein>
<comment type="caution">
    <text evidence="2">The sequence shown here is derived from an EMBL/GenBank/DDBJ whole genome shotgun (WGS) entry which is preliminary data.</text>
</comment>
<dbReference type="InterPro" id="IPR000994">
    <property type="entry name" value="Pept_M24"/>
</dbReference>
<dbReference type="PANTHER" id="PTHR46112:SF2">
    <property type="entry name" value="XAA-PRO AMINOPEPTIDASE P-RELATED"/>
    <property type="match status" value="1"/>
</dbReference>
<dbReference type="InterPro" id="IPR050659">
    <property type="entry name" value="Peptidase_M24B"/>
</dbReference>